<keyword evidence="3" id="KW-1185">Reference proteome</keyword>
<accession>A0A1N7M5F3</accession>
<gene>
    <name evidence="2" type="ORF">SAMN05421761_105112</name>
</gene>
<keyword evidence="1" id="KW-1133">Transmembrane helix</keyword>
<evidence type="ECO:0000313" key="3">
    <source>
        <dbReference type="Proteomes" id="UP000186026"/>
    </source>
</evidence>
<dbReference type="EMBL" id="FTOP01000005">
    <property type="protein sequence ID" value="SIS81314.1"/>
    <property type="molecule type" value="Genomic_DNA"/>
</dbReference>
<dbReference type="AlphaFoldDB" id="A0A1N7M5F3"/>
<dbReference type="Proteomes" id="UP000186026">
    <property type="component" value="Unassembled WGS sequence"/>
</dbReference>
<dbReference type="RefSeq" id="WP_076500145.1">
    <property type="nucleotide sequence ID" value="NZ_FTOP01000005.1"/>
</dbReference>
<evidence type="ECO:0000256" key="1">
    <source>
        <dbReference type="SAM" id="Phobius"/>
    </source>
</evidence>
<proteinExistence type="predicted"/>
<dbReference type="Gene3D" id="2.120.10.30">
    <property type="entry name" value="TolB, C-terminal domain"/>
    <property type="match status" value="1"/>
</dbReference>
<reference evidence="3" key="1">
    <citation type="submission" date="2017-01" db="EMBL/GenBank/DDBJ databases">
        <authorList>
            <person name="Varghese N."/>
            <person name="Submissions S."/>
        </authorList>
    </citation>
    <scope>NUCLEOTIDE SEQUENCE [LARGE SCALE GENOMIC DNA]</scope>
    <source>
        <strain evidence="3">DSM 46698</strain>
    </source>
</reference>
<dbReference type="InterPro" id="IPR011042">
    <property type="entry name" value="6-blade_b-propeller_TolB-like"/>
</dbReference>
<protein>
    <submittedName>
        <fullName evidence="2">6-bladed beta-propeller protein</fullName>
    </submittedName>
</protein>
<organism evidence="2 3">
    <name type="scientific">Belliella pelovolcani</name>
    <dbReference type="NCBI Taxonomy" id="529505"/>
    <lineage>
        <taxon>Bacteria</taxon>
        <taxon>Pseudomonadati</taxon>
        <taxon>Bacteroidota</taxon>
        <taxon>Cytophagia</taxon>
        <taxon>Cytophagales</taxon>
        <taxon>Cyclobacteriaceae</taxon>
        <taxon>Belliella</taxon>
    </lineage>
</organism>
<name>A0A1N7M5F3_9BACT</name>
<feature type="transmembrane region" description="Helical" evidence="1">
    <location>
        <begin position="7"/>
        <end position="27"/>
    </location>
</feature>
<sequence length="358" mass="41236">MYKSYTINIIIAIVSIYSSIVGCSAPIEYELTSYTVPSQSDDIINISDLSEWSKELQLETSENSLLSTVRDVKLYESHLFVADINKILIFDLGGKLVDKISNQGDGPGEYNGIVTFAIDPKSGNIYIASDSRILIYDKFFNFKKEVKLSHGTDYIHFSEGNLYMFLKTYSNKIEDGFTNEAFLRKASSDLEIEFTIPVKSVFLKEEMVGNYQYMHYISENKDGTFLYFPVLTRENLLRDTVYQIVEKDLQPVIKLNFEKKQVIDDDGFKELQILNILNSNSYLICEYDQERQRRLFIQNKVSGESFVAKNGILDSKKDPVILRPLDLKNDLFFYIKTAKFSNRSKEELNPIIGIVKLR</sequence>
<dbReference type="SUPFAM" id="SSF63825">
    <property type="entry name" value="YWTD domain"/>
    <property type="match status" value="1"/>
</dbReference>
<dbReference type="Pfam" id="PF17170">
    <property type="entry name" value="DUF5128"/>
    <property type="match status" value="1"/>
</dbReference>
<dbReference type="STRING" id="529505.SAMN05421761_105112"/>
<keyword evidence="1" id="KW-0812">Transmembrane</keyword>
<evidence type="ECO:0000313" key="2">
    <source>
        <dbReference type="EMBL" id="SIS81314.1"/>
    </source>
</evidence>
<dbReference type="OrthoDB" id="820429at2"/>
<dbReference type="PROSITE" id="PS51257">
    <property type="entry name" value="PROKAR_LIPOPROTEIN"/>
    <property type="match status" value="1"/>
</dbReference>
<keyword evidence="1" id="KW-0472">Membrane</keyword>